<evidence type="ECO:0000313" key="1">
    <source>
        <dbReference type="EMBL" id="GIY62196.1"/>
    </source>
</evidence>
<proteinExistence type="predicted"/>
<reference evidence="1 2" key="1">
    <citation type="submission" date="2021-06" db="EMBL/GenBank/DDBJ databases">
        <title>Caerostris extrusa draft genome.</title>
        <authorList>
            <person name="Kono N."/>
            <person name="Arakawa K."/>
        </authorList>
    </citation>
    <scope>NUCLEOTIDE SEQUENCE [LARGE SCALE GENOMIC DNA]</scope>
</reference>
<organism evidence="1 2">
    <name type="scientific">Caerostris extrusa</name>
    <name type="common">Bark spider</name>
    <name type="synonym">Caerostris bankana</name>
    <dbReference type="NCBI Taxonomy" id="172846"/>
    <lineage>
        <taxon>Eukaryota</taxon>
        <taxon>Metazoa</taxon>
        <taxon>Ecdysozoa</taxon>
        <taxon>Arthropoda</taxon>
        <taxon>Chelicerata</taxon>
        <taxon>Arachnida</taxon>
        <taxon>Araneae</taxon>
        <taxon>Araneomorphae</taxon>
        <taxon>Entelegynae</taxon>
        <taxon>Araneoidea</taxon>
        <taxon>Araneidae</taxon>
        <taxon>Caerostris</taxon>
    </lineage>
</organism>
<dbReference type="AlphaFoldDB" id="A0AAV4UW92"/>
<name>A0AAV4UW92_CAEEX</name>
<protein>
    <submittedName>
        <fullName evidence="1">Uncharacterized protein</fullName>
    </submittedName>
</protein>
<sequence length="179" mass="20700">MDPFSLQLMNVYPINQLLILGSFHAEKGGQSRKKNRPNLQTLSHNGPIFAPAYEPVSNQPIIDPRNHFTQKKEDHFTQKKEVNRGKNRPNLKTLSHNGPIFAPAYERVPNQPIIDPRIISRRKRRSIEEKNRPNLQTLSHNGPIFAPAYEPVPNQPIIDPRIISRRKRRSIGKKSFQKH</sequence>
<accession>A0AAV4UW92</accession>
<dbReference type="EMBL" id="BPLR01013591">
    <property type="protein sequence ID" value="GIY62196.1"/>
    <property type="molecule type" value="Genomic_DNA"/>
</dbReference>
<dbReference type="Proteomes" id="UP001054945">
    <property type="component" value="Unassembled WGS sequence"/>
</dbReference>
<gene>
    <name evidence="1" type="ORF">CEXT_576401</name>
</gene>
<evidence type="ECO:0000313" key="2">
    <source>
        <dbReference type="Proteomes" id="UP001054945"/>
    </source>
</evidence>
<comment type="caution">
    <text evidence="1">The sequence shown here is derived from an EMBL/GenBank/DDBJ whole genome shotgun (WGS) entry which is preliminary data.</text>
</comment>
<keyword evidence="2" id="KW-1185">Reference proteome</keyword>